<evidence type="ECO:0000313" key="1">
    <source>
        <dbReference type="EMBL" id="RJP25709.1"/>
    </source>
</evidence>
<name>A0A3A4P3I7_ABYX5</name>
<protein>
    <submittedName>
        <fullName evidence="1">Epoxyqueuosine reductase</fullName>
    </submittedName>
</protein>
<dbReference type="EMBL" id="QZKU01000019">
    <property type="protein sequence ID" value="RJP25709.1"/>
    <property type="molecule type" value="Genomic_DNA"/>
</dbReference>
<comment type="caution">
    <text evidence="1">The sequence shown here is derived from an EMBL/GenBank/DDBJ whole genome shotgun (WGS) entry which is preliminary data.</text>
</comment>
<gene>
    <name evidence="1" type="ORF">C4520_02065</name>
</gene>
<organism evidence="1 2">
    <name type="scientific">Abyssobacteria bacterium (strain SURF_5)</name>
    <dbReference type="NCBI Taxonomy" id="2093360"/>
    <lineage>
        <taxon>Bacteria</taxon>
        <taxon>Pseudomonadati</taxon>
        <taxon>Candidatus Hydrogenedentota</taxon>
        <taxon>Candidatus Abyssobacteria</taxon>
    </lineage>
</organism>
<dbReference type="PANTHER" id="PTHR42827">
    <property type="entry name" value="IRON-SULFUR CLUSTER-BINDING PROTEIN-RELATED"/>
    <property type="match status" value="1"/>
</dbReference>
<proteinExistence type="predicted"/>
<evidence type="ECO:0000313" key="2">
    <source>
        <dbReference type="Proteomes" id="UP000265882"/>
    </source>
</evidence>
<dbReference type="Proteomes" id="UP000265882">
    <property type="component" value="Unassembled WGS sequence"/>
</dbReference>
<dbReference type="PANTHER" id="PTHR42827:SF1">
    <property type="entry name" value="IRON-SULFUR CLUSTER-BINDING PROTEIN"/>
    <property type="match status" value="1"/>
</dbReference>
<reference evidence="1 2" key="1">
    <citation type="journal article" date="2017" name="ISME J.">
        <title>Energy and carbon metabolisms in a deep terrestrial subsurface fluid microbial community.</title>
        <authorList>
            <person name="Momper L."/>
            <person name="Jungbluth S.P."/>
            <person name="Lee M.D."/>
            <person name="Amend J.P."/>
        </authorList>
    </citation>
    <scope>NUCLEOTIDE SEQUENCE [LARGE SCALE GENOMIC DNA]</scope>
    <source>
        <strain evidence="1">SURF_5</strain>
    </source>
</reference>
<sequence>MFITEEIERFVAENEANRFTTLDNSRMFDKPLVGFADGDDEIFDKYQGVVGDFHWRPRDLMQQLATDEKYEGSLENLSVIAWVLPIMKETVEDNAKEEKRPSRRWALTREMGEKHNKLLRRHVADVLRREGLLATAPILTSYWQFLVDDRVGLASNWSERHAAFAAGLGTFSLNDGLITPRGIAHRVGSVIVNMKLEASPRAYQNHMANCLFHNSGTCGECIKRCPAGALSESGHDKMKCGMYVMQCTEEWRKEFEIDEEAGCGLCQSGVPCSTRIPKRPAKK</sequence>
<accession>A0A3A4P3I7</accession>
<dbReference type="AlphaFoldDB" id="A0A3A4P3I7"/>